<dbReference type="GO" id="GO:0003712">
    <property type="term" value="F:transcription coregulator activity"/>
    <property type="evidence" value="ECO:0007669"/>
    <property type="project" value="InterPro"/>
</dbReference>
<name>A0A371C6M7_YARLL</name>
<protein>
    <recommendedName>
        <fullName evidence="7">Mediator of RNA polymerase II transcription subunit 1</fullName>
    </recommendedName>
    <alternativeName>
        <fullName evidence="7">Mediator complex subunit 1</fullName>
    </alternativeName>
</protein>
<evidence type="ECO:0000256" key="6">
    <source>
        <dbReference type="ARBA" id="ARBA00023242"/>
    </source>
</evidence>
<dbReference type="OrthoDB" id="4082178at2759"/>
<organism evidence="9 10">
    <name type="scientific">Yarrowia lipolytica</name>
    <name type="common">Candida lipolytica</name>
    <dbReference type="NCBI Taxonomy" id="4952"/>
    <lineage>
        <taxon>Eukaryota</taxon>
        <taxon>Fungi</taxon>
        <taxon>Dikarya</taxon>
        <taxon>Ascomycota</taxon>
        <taxon>Saccharomycotina</taxon>
        <taxon>Dipodascomycetes</taxon>
        <taxon>Dipodascales</taxon>
        <taxon>Dipodascales incertae sedis</taxon>
        <taxon>Yarrowia</taxon>
    </lineage>
</organism>
<dbReference type="PANTHER" id="PTHR35041">
    <property type="entry name" value="MEDIATOR OF RNA POLYMERASE II TRANSCRIPTION SUBUNIT 1"/>
    <property type="match status" value="1"/>
</dbReference>
<dbReference type="GO" id="GO:0045944">
    <property type="term" value="P:positive regulation of transcription by RNA polymerase II"/>
    <property type="evidence" value="ECO:0007669"/>
    <property type="project" value="UniProtKB-ARBA"/>
</dbReference>
<dbReference type="VEuPathDB" id="FungiDB:YALI1_D11177g"/>
<reference evidence="9 10" key="1">
    <citation type="submission" date="2018-07" db="EMBL/GenBank/DDBJ databases">
        <title>Draft Genome Assemblies for Five Robust Yarrowia lipolytica Strains Exhibiting High Lipid Production and Pentose Sugar Utilization and Sugar Alcohol Secretion from Undetoxified Lignocellulosic Biomass Hydrolysates.</title>
        <authorList>
            <consortium name="DOE Joint Genome Institute"/>
            <person name="Walker C."/>
            <person name="Ryu S."/>
            <person name="Na H."/>
            <person name="Zane M."/>
            <person name="LaButti K."/>
            <person name="Lipzen A."/>
            <person name="Haridas S."/>
            <person name="Barry K."/>
            <person name="Grigoriev I.V."/>
            <person name="Quarterman J."/>
            <person name="Slininger P."/>
            <person name="Dien B."/>
            <person name="Trinh C.T."/>
        </authorList>
    </citation>
    <scope>NUCLEOTIDE SEQUENCE [LARGE SCALE GENOMIC DNA]</scope>
    <source>
        <strain evidence="9 10">YB392</strain>
    </source>
</reference>
<evidence type="ECO:0000256" key="5">
    <source>
        <dbReference type="ARBA" id="ARBA00023163"/>
    </source>
</evidence>
<dbReference type="Proteomes" id="UP000256601">
    <property type="component" value="Unassembled WGS sequence"/>
</dbReference>
<gene>
    <name evidence="9" type="ORF">B0I71DRAFT_153085</name>
</gene>
<evidence type="ECO:0000259" key="8">
    <source>
        <dbReference type="Pfam" id="PF10744"/>
    </source>
</evidence>
<proteinExistence type="inferred from homology"/>
<dbReference type="EMBL" id="KZ858993">
    <property type="protein sequence ID" value="RDW25822.1"/>
    <property type="molecule type" value="Genomic_DNA"/>
</dbReference>
<dbReference type="InterPro" id="IPR019680">
    <property type="entry name" value="Mediator_Med1"/>
</dbReference>
<dbReference type="PANTHER" id="PTHR35041:SF4">
    <property type="entry name" value="MEDIATOR OF RNA POLYMERASE II TRANSCRIPTION SUBUNIT 1"/>
    <property type="match status" value="1"/>
</dbReference>
<comment type="function">
    <text evidence="7">Component of the Mediator complex, a coactivator involved in the regulated transcription of nearly all RNA polymerase II-dependent genes. Mediator functions as a bridge to convey information from gene-specific regulatory proteins to the basal RNA polymerase II transcription machinery. Mediator is recruited to promoters by direct interactions with regulatory proteins and serves as a scaffold for the assembly of a functional preinitiation complex with RNA polymerase II and the general transcription factors.</text>
</comment>
<keyword evidence="5 7" id="KW-0804">Transcription</keyword>
<keyword evidence="6 7" id="KW-0539">Nucleus</keyword>
<comment type="subcellular location">
    <subcellularLocation>
        <location evidence="1 7">Nucleus</location>
    </subcellularLocation>
</comment>
<evidence type="ECO:0000256" key="3">
    <source>
        <dbReference type="ARBA" id="ARBA00023015"/>
    </source>
</evidence>
<evidence type="ECO:0000256" key="1">
    <source>
        <dbReference type="ARBA" id="ARBA00004123"/>
    </source>
</evidence>
<dbReference type="VEuPathDB" id="FungiDB:YALI0_D08712g"/>
<evidence type="ECO:0000256" key="4">
    <source>
        <dbReference type="ARBA" id="ARBA00023159"/>
    </source>
</evidence>
<dbReference type="Pfam" id="PF10744">
    <property type="entry name" value="Med1"/>
    <property type="match status" value="2"/>
</dbReference>
<dbReference type="GO" id="GO:0016592">
    <property type="term" value="C:mediator complex"/>
    <property type="evidence" value="ECO:0007669"/>
    <property type="project" value="InterPro"/>
</dbReference>
<evidence type="ECO:0000313" key="9">
    <source>
        <dbReference type="EMBL" id="RDW25822.1"/>
    </source>
</evidence>
<feature type="domain" description="Mediator complex subunit Med1" evidence="8">
    <location>
        <begin position="19"/>
        <end position="205"/>
    </location>
</feature>
<evidence type="ECO:0000313" key="10">
    <source>
        <dbReference type="Proteomes" id="UP000256601"/>
    </source>
</evidence>
<feature type="domain" description="Mediator complex subunit Med1" evidence="8">
    <location>
        <begin position="245"/>
        <end position="352"/>
    </location>
</feature>
<keyword evidence="4 7" id="KW-0010">Activator</keyword>
<dbReference type="OMA" id="QQSCFQY"/>
<accession>A0A371C6M7</accession>
<comment type="similarity">
    <text evidence="2 7">Belongs to the Mediator complex subunit 1 family.</text>
</comment>
<dbReference type="AlphaFoldDB" id="A0A371C6M7"/>
<sequence>MPPKSEIDDETKKKQLVSILAALEKAPIKATPAGIRKLAQQRGLEVFGEDLAEGTRISLGGSTILIDIDMITSPIDRVVRVNFSVDAKVAPSDPIHSYTNPEISPSINDVLLSSLQASKLDKFARHLAFLSDMERLSSEKCNSFRAIDEVAHALFFKYKKLGKKDSPADFCMGFGQPLLNYEENLGLFLKYWTTQHQVRDAEKAAVTAEYIAEFGLRENSGDCHAKYSTGWINEGGEWQEIAAQDSTAEFVLRLNPPVLMNKDLATKLGASYTVVGNDTPFDLLGNTFYRSFREVHTSDSDSVRMNVEYSNLVAKDELVSVTEVPVDHPRSLESLFDILRTQIQLSTVLESVLIKDSMVGQEELDTNDNVLVEELLNAGPVVQHADEGQRLPLTVSLGDNNGLLSLSVEVHAWKTWFDVVIDKNKLVLTNLQASPGSTTLEVARFGKLINFSEDLALSILLAKNTTKPN</sequence>
<keyword evidence="3 7" id="KW-0805">Transcription regulation</keyword>
<evidence type="ECO:0000256" key="7">
    <source>
        <dbReference type="RuleBase" id="RU364059"/>
    </source>
</evidence>
<evidence type="ECO:0000256" key="2">
    <source>
        <dbReference type="ARBA" id="ARBA00006210"/>
    </source>
</evidence>